<gene>
    <name evidence="1" type="ORF">MRATA1EN22A_LOCUS11241</name>
</gene>
<evidence type="ECO:0000313" key="1">
    <source>
        <dbReference type="EMBL" id="CAN0046293.1"/>
    </source>
</evidence>
<reference evidence="1" key="2">
    <citation type="submission" date="2025-03" db="EMBL/GenBank/DDBJ databases">
        <authorList>
            <consortium name="ELIXIR-Norway"/>
            <consortium name="Elixir Norway"/>
        </authorList>
    </citation>
    <scope>NUCLEOTIDE SEQUENCE</scope>
</reference>
<dbReference type="Proteomes" id="UP001162501">
    <property type="component" value="Chromosome 20"/>
</dbReference>
<organism evidence="1 2">
    <name type="scientific">Rangifer tarandus platyrhynchus</name>
    <name type="common">Svalbard reindeer</name>
    <dbReference type="NCBI Taxonomy" id="3082113"/>
    <lineage>
        <taxon>Eukaryota</taxon>
        <taxon>Metazoa</taxon>
        <taxon>Chordata</taxon>
        <taxon>Craniata</taxon>
        <taxon>Vertebrata</taxon>
        <taxon>Euteleostomi</taxon>
        <taxon>Mammalia</taxon>
        <taxon>Eutheria</taxon>
        <taxon>Laurasiatheria</taxon>
        <taxon>Artiodactyla</taxon>
        <taxon>Ruminantia</taxon>
        <taxon>Pecora</taxon>
        <taxon>Cervidae</taxon>
        <taxon>Odocoileinae</taxon>
        <taxon>Rangifer</taxon>
    </lineage>
</organism>
<dbReference type="EMBL" id="OX596104">
    <property type="protein sequence ID" value="CAN0046293.1"/>
    <property type="molecule type" value="Genomic_DNA"/>
</dbReference>
<protein>
    <submittedName>
        <fullName evidence="1">Uncharacterized protein</fullName>
    </submittedName>
</protein>
<reference evidence="1" key="1">
    <citation type="submission" date="2023-05" db="EMBL/GenBank/DDBJ databases">
        <authorList>
            <consortium name="ELIXIR-Norway"/>
        </authorList>
    </citation>
    <scope>NUCLEOTIDE SEQUENCE</scope>
</reference>
<name>A0AC59YWY9_RANTA</name>
<proteinExistence type="predicted"/>
<sequence length="218" mass="23538">MEPSRPRRLHTEKRCGILTTQIAWLNSCRPPTGHSERLWERIIQSPAGLVPTDSGLELLLPERATRQQHIFLPHTRRGGNLDAARTPTESARLSEGSCPAEAPPQGDLPGVLHLGRRFRQSPSESLTTKAASASKPPGSTAFLTHAQLHTLKHELPDLAAPNVSRSDGQTGQSKPGWPQTRTAVGGVGPNRGVETTSRRLAGCSDFPPEGAAPREKRS</sequence>
<accession>A0AC59YWY9</accession>
<evidence type="ECO:0000313" key="2">
    <source>
        <dbReference type="Proteomes" id="UP001162501"/>
    </source>
</evidence>